<name>A0A813FVZ5_POLGL</name>
<feature type="region of interest" description="Disordered" evidence="1">
    <location>
        <begin position="1"/>
        <end position="29"/>
    </location>
</feature>
<keyword evidence="3" id="KW-1185">Reference proteome</keyword>
<dbReference type="EMBL" id="CAJNNV010026608">
    <property type="protein sequence ID" value="CAE8618623.1"/>
    <property type="molecule type" value="Genomic_DNA"/>
</dbReference>
<proteinExistence type="predicted"/>
<dbReference type="AlphaFoldDB" id="A0A813FVZ5"/>
<reference evidence="2" key="1">
    <citation type="submission" date="2021-02" db="EMBL/GenBank/DDBJ databases">
        <authorList>
            <person name="Dougan E. K."/>
            <person name="Rhodes N."/>
            <person name="Thang M."/>
            <person name="Chan C."/>
        </authorList>
    </citation>
    <scope>NUCLEOTIDE SEQUENCE</scope>
</reference>
<evidence type="ECO:0000313" key="2">
    <source>
        <dbReference type="EMBL" id="CAE8618623.1"/>
    </source>
</evidence>
<feature type="region of interest" description="Disordered" evidence="1">
    <location>
        <begin position="238"/>
        <end position="289"/>
    </location>
</feature>
<accession>A0A813FVZ5</accession>
<evidence type="ECO:0000256" key="1">
    <source>
        <dbReference type="SAM" id="MobiDB-lite"/>
    </source>
</evidence>
<dbReference type="Proteomes" id="UP000654075">
    <property type="component" value="Unassembled WGS sequence"/>
</dbReference>
<comment type="caution">
    <text evidence="2">The sequence shown here is derived from an EMBL/GenBank/DDBJ whole genome shotgun (WGS) entry which is preliminary data.</text>
</comment>
<gene>
    <name evidence="2" type="ORF">PGLA1383_LOCUS36234</name>
</gene>
<protein>
    <submittedName>
        <fullName evidence="2">Uncharacterized protein</fullName>
    </submittedName>
</protein>
<organism evidence="2 3">
    <name type="scientific">Polarella glacialis</name>
    <name type="common">Dinoflagellate</name>
    <dbReference type="NCBI Taxonomy" id="89957"/>
    <lineage>
        <taxon>Eukaryota</taxon>
        <taxon>Sar</taxon>
        <taxon>Alveolata</taxon>
        <taxon>Dinophyceae</taxon>
        <taxon>Suessiales</taxon>
        <taxon>Suessiaceae</taxon>
        <taxon>Polarella</taxon>
    </lineage>
</organism>
<sequence>MAVASQKQEWKGEPEDSDDDEAGAQNFSNREKRLTVGAIALQQEKLLGDHEVHVVPQSKEWGAAVDSDDDHGPNLLVRRASESFAAREKRLSVGAVALQQERLMGDKEVHVVPQAEEWGAGAVDSDDDHGPNLLERRASESFAAREKRLSVAVVVLQQEKVIGDQDVQVVAQAKEWEGVDDSGDDEVGPEPDAKNFERQASDAFQAREKRLSVAVVVLQQELPLGDVEVPVLPEAKEWAGAGGAGGEGPAASQSSDEEQEQLPSAGNADSARRPVAAGDGGAAAPSHLGRRASASFAARERRLTVAAEVLKQALPFGDADVQVVKQQTEWAGAGGAADLDLAHHCAWFISFETTVCV</sequence>
<evidence type="ECO:0000313" key="3">
    <source>
        <dbReference type="Proteomes" id="UP000654075"/>
    </source>
</evidence>